<accession>A0A7Y9K3W0</accession>
<evidence type="ECO:0000313" key="6">
    <source>
        <dbReference type="EMBL" id="NYD90755.1"/>
    </source>
</evidence>
<dbReference type="InterPro" id="IPR002068">
    <property type="entry name" value="A-crystallin/Hsp20_dom"/>
</dbReference>
<feature type="compositionally biased region" description="Basic and acidic residues" evidence="4">
    <location>
        <begin position="152"/>
        <end position="162"/>
    </location>
</feature>
<dbReference type="CDD" id="cd06470">
    <property type="entry name" value="ACD_IbpA-B_like"/>
    <property type="match status" value="1"/>
</dbReference>
<dbReference type="SUPFAM" id="SSF49764">
    <property type="entry name" value="HSP20-like chaperones"/>
    <property type="match status" value="1"/>
</dbReference>
<proteinExistence type="inferred from homology"/>
<dbReference type="Pfam" id="PF00011">
    <property type="entry name" value="HSP20"/>
    <property type="match status" value="1"/>
</dbReference>
<organism evidence="6 7">
    <name type="scientific">Sphingomonas melonis</name>
    <dbReference type="NCBI Taxonomy" id="152682"/>
    <lineage>
        <taxon>Bacteria</taxon>
        <taxon>Pseudomonadati</taxon>
        <taxon>Pseudomonadota</taxon>
        <taxon>Alphaproteobacteria</taxon>
        <taxon>Sphingomonadales</taxon>
        <taxon>Sphingomonadaceae</taxon>
        <taxon>Sphingomonas</taxon>
    </lineage>
</organism>
<evidence type="ECO:0000259" key="5">
    <source>
        <dbReference type="PROSITE" id="PS01031"/>
    </source>
</evidence>
<comment type="caution">
    <text evidence="6">The sequence shown here is derived from an EMBL/GenBank/DDBJ whole genome shotgun (WGS) entry which is preliminary data.</text>
</comment>
<reference evidence="6 7" key="1">
    <citation type="submission" date="2020-08" db="EMBL/GenBank/DDBJ databases">
        <title>The Agave Microbiome: Exploring the role of microbial communities in plant adaptations to desert environments.</title>
        <authorList>
            <person name="Partida-Martinez L.P."/>
        </authorList>
    </citation>
    <scope>NUCLEOTIDE SEQUENCE [LARGE SCALE GENOMIC DNA]</scope>
    <source>
        <strain evidence="6 7">AS2.3</strain>
    </source>
</reference>
<dbReference type="Proteomes" id="UP000517753">
    <property type="component" value="Unassembled WGS sequence"/>
</dbReference>
<gene>
    <name evidence="6" type="ORF">HD841_002552</name>
</gene>
<sequence length="162" mass="18110">MRTNFDFTPYRRSTVGFDRLFDLLETGPRGDAGDGYPPFDIIREGEDSYRITIAVAGFRPDEIEIVAQENQLTVTGKRGEDKSEGQYLHRGIATRSFERRFQLADYVEVRSAEFDNGLLSIALQRVVPEAMKPRKIAIGSGTASEPNGARIEAPREREPASA</sequence>
<dbReference type="PANTHER" id="PTHR47062:SF1">
    <property type="entry name" value="SMALL HEAT SHOCK PROTEIN IBPA"/>
    <property type="match status" value="1"/>
</dbReference>
<dbReference type="PANTHER" id="PTHR47062">
    <property type="match status" value="1"/>
</dbReference>
<dbReference type="InterPro" id="IPR008978">
    <property type="entry name" value="HSP20-like_chaperone"/>
</dbReference>
<evidence type="ECO:0000256" key="2">
    <source>
        <dbReference type="PROSITE-ProRule" id="PRU00285"/>
    </source>
</evidence>
<evidence type="ECO:0000256" key="1">
    <source>
        <dbReference type="ARBA" id="ARBA00023016"/>
    </source>
</evidence>
<evidence type="ECO:0000256" key="3">
    <source>
        <dbReference type="RuleBase" id="RU003616"/>
    </source>
</evidence>
<dbReference type="RefSeq" id="WP_179509187.1">
    <property type="nucleotide sequence ID" value="NZ_JACCBY010000003.1"/>
</dbReference>
<keyword evidence="1" id="KW-0346">Stress response</keyword>
<dbReference type="InterPro" id="IPR037913">
    <property type="entry name" value="ACD_IbpA/B"/>
</dbReference>
<evidence type="ECO:0000256" key="4">
    <source>
        <dbReference type="SAM" id="MobiDB-lite"/>
    </source>
</evidence>
<dbReference type="Gene3D" id="2.60.40.790">
    <property type="match status" value="1"/>
</dbReference>
<dbReference type="PROSITE" id="PS01031">
    <property type="entry name" value="SHSP"/>
    <property type="match status" value="1"/>
</dbReference>
<feature type="domain" description="SHSP" evidence="5">
    <location>
        <begin position="30"/>
        <end position="141"/>
    </location>
</feature>
<feature type="region of interest" description="Disordered" evidence="4">
    <location>
        <begin position="136"/>
        <end position="162"/>
    </location>
</feature>
<name>A0A7Y9K3W0_9SPHN</name>
<dbReference type="AlphaFoldDB" id="A0A7Y9K3W0"/>
<dbReference type="EMBL" id="JACCBY010000003">
    <property type="protein sequence ID" value="NYD90755.1"/>
    <property type="molecule type" value="Genomic_DNA"/>
</dbReference>
<comment type="similarity">
    <text evidence="2 3">Belongs to the small heat shock protein (HSP20) family.</text>
</comment>
<evidence type="ECO:0000313" key="7">
    <source>
        <dbReference type="Proteomes" id="UP000517753"/>
    </source>
</evidence>
<protein>
    <submittedName>
        <fullName evidence="6">Molecular chaperone IbpA</fullName>
    </submittedName>
</protein>
<keyword evidence="7" id="KW-1185">Reference proteome</keyword>